<reference evidence="6" key="2">
    <citation type="submission" date="2022-01" db="EMBL/GenBank/DDBJ databases">
        <authorList>
            <person name="Yamashiro T."/>
            <person name="Shiraishi A."/>
            <person name="Satake H."/>
            <person name="Nakayama K."/>
        </authorList>
    </citation>
    <scope>NUCLEOTIDE SEQUENCE</scope>
</reference>
<feature type="region of interest" description="Disordered" evidence="4">
    <location>
        <begin position="634"/>
        <end position="690"/>
    </location>
</feature>
<dbReference type="InterPro" id="IPR036397">
    <property type="entry name" value="RNaseH_sf"/>
</dbReference>
<dbReference type="InterPro" id="IPR039537">
    <property type="entry name" value="Retrotran_Ty1/copia-like"/>
</dbReference>
<dbReference type="EMBL" id="BQNB010011324">
    <property type="protein sequence ID" value="GJS89091.1"/>
    <property type="molecule type" value="Genomic_DNA"/>
</dbReference>
<evidence type="ECO:0000313" key="6">
    <source>
        <dbReference type="EMBL" id="GJS89091.1"/>
    </source>
</evidence>
<keyword evidence="3" id="KW-0378">Hydrolase</keyword>
<feature type="compositionally biased region" description="Basic and acidic residues" evidence="4">
    <location>
        <begin position="642"/>
        <end position="670"/>
    </location>
</feature>
<evidence type="ECO:0000256" key="1">
    <source>
        <dbReference type="ARBA" id="ARBA00022670"/>
    </source>
</evidence>
<sequence>MDKYKTGLGYNAVPPPYTGNFMPPKSNLVYPSLDDFVDVNESVVENPTVETNEPETSRKKMEPQLLRIGYLIVMKKMCLRSGPISVNVVRPVNTVQSRTAVNNAGPMKNVINNAYSTTRRPFNKITAANNSNFTKKVNTVKGTRVNTARPKAVLSAVKGNKGNAVKASACWVWRPKHKVLDHGNPQQDLKDKGVIDSGCSRHMTGNRSYLTDYEEIDGGFVAFGGNSKGGKITGKGKIRTGKLDFEDVYFVKELKFNLFSVSQMCDKKNSVLFTDTECVVLSPDFKLTDKSHVLLKVPRKDNMYSVDLKNVVPQGGLTCLFAKATPDESNLWHMRLGHVNFKTMNKLVKGNLVRVLPSKLFEITQTCVACQKGKQHRASCKTKTVSSISQPLQMLHIDLFGPTFIKSLMKKMYCLVVTYDFSRFSWVFFLATKDETSKILKTFITSIENLIDLRVKVIRCDNGTEFKNRVMNQFCKMNGIKRKFSVARTPQQNGVAKRKNKTLIEAARTMLADSKLPTTFWAEAVNTACYVQNRVLVIKPHNKTPYELFLGRKPALSFMRPFGCPVTILNTIDHLGKFDGKADEGFFVGNSTNSNAFRVFNSRTRIVEENLHVQFRENTPILQEVQKHVMMQRSPDAGFKPSGEEEKKDAEDQGNKDSEVPSTEEPRINQENDDNINSTNNINTVSDGNCTNNVNVVSSTVNAAVTEVNDVDPKTSIELPNDLNMPELEDIIYSDDDEDVGAEADMNTLDARMPVSPIPTIRIHKDHPVEQIIRDLNSTPQTRRMTKNLKEHGLFSLVLQRTNHKDFQNCLFACLLSQEEPKKVWTLVDLPNGKMAIGTKWVYKNKKDERGIVIKNKARLVAQGYTQEEGIDYNEIKEELYVCQPPGFKDPDFPNRVYKVEKAIYGLHQAPRALYIDDIIFGSTKKSLCTEFEKMTHKKFQISSMGELTFFLGLQVKQKDDGIFISHDKYVTEILKKFGFTDVKTASTPMETHKPLLKDADGKDVDEHLYRTMIGSLMYLTSSRPDIMFVVCDCARYQVNPKVSHLHAVKRIFRYLKGQPKLGLWYPKDALFDLVAYTVEH</sequence>
<dbReference type="InterPro" id="IPR054722">
    <property type="entry name" value="PolX-like_BBD"/>
</dbReference>
<dbReference type="Gene3D" id="3.30.420.10">
    <property type="entry name" value="Ribonuclease H-like superfamily/Ribonuclease H"/>
    <property type="match status" value="1"/>
</dbReference>
<keyword evidence="2" id="KW-0479">Metal-binding</keyword>
<dbReference type="Pfam" id="PF07727">
    <property type="entry name" value="RVT_2"/>
    <property type="match status" value="2"/>
</dbReference>
<dbReference type="PANTHER" id="PTHR42648">
    <property type="entry name" value="TRANSPOSASE, PUTATIVE-RELATED"/>
    <property type="match status" value="1"/>
</dbReference>
<evidence type="ECO:0000259" key="5">
    <source>
        <dbReference type="PROSITE" id="PS50994"/>
    </source>
</evidence>
<evidence type="ECO:0000313" key="7">
    <source>
        <dbReference type="Proteomes" id="UP001151760"/>
    </source>
</evidence>
<dbReference type="InterPro" id="IPR001584">
    <property type="entry name" value="Integrase_cat-core"/>
</dbReference>
<feature type="compositionally biased region" description="Low complexity" evidence="4">
    <location>
        <begin position="675"/>
        <end position="690"/>
    </location>
</feature>
<feature type="domain" description="Integrase catalytic" evidence="5">
    <location>
        <begin position="387"/>
        <end position="553"/>
    </location>
</feature>
<reference evidence="6" key="1">
    <citation type="journal article" date="2022" name="Int. J. Mol. Sci.">
        <title>Draft Genome of Tanacetum Coccineum: Genomic Comparison of Closely Related Tanacetum-Family Plants.</title>
        <authorList>
            <person name="Yamashiro T."/>
            <person name="Shiraishi A."/>
            <person name="Nakayama K."/>
            <person name="Satake H."/>
        </authorList>
    </citation>
    <scope>NUCLEOTIDE SEQUENCE</scope>
</reference>
<evidence type="ECO:0000256" key="2">
    <source>
        <dbReference type="ARBA" id="ARBA00022723"/>
    </source>
</evidence>
<dbReference type="SUPFAM" id="SSF53098">
    <property type="entry name" value="Ribonuclease H-like"/>
    <property type="match status" value="1"/>
</dbReference>
<gene>
    <name evidence="6" type="ORF">Tco_0771727</name>
</gene>
<dbReference type="Proteomes" id="UP001151760">
    <property type="component" value="Unassembled WGS sequence"/>
</dbReference>
<dbReference type="InterPro" id="IPR013103">
    <property type="entry name" value="RVT_2"/>
</dbReference>
<dbReference type="InterPro" id="IPR057670">
    <property type="entry name" value="SH3_retrovirus"/>
</dbReference>
<keyword evidence="1" id="KW-0645">Protease</keyword>
<dbReference type="PANTHER" id="PTHR42648:SF32">
    <property type="entry name" value="RIBONUCLEASE H-LIKE DOMAIN, GAG-PRE-INTEGRASE DOMAIN PROTEIN-RELATED"/>
    <property type="match status" value="1"/>
</dbReference>
<keyword evidence="7" id="KW-1185">Reference proteome</keyword>
<dbReference type="Pfam" id="PF13976">
    <property type="entry name" value="gag_pre-integrs"/>
    <property type="match status" value="1"/>
</dbReference>
<dbReference type="Pfam" id="PF22936">
    <property type="entry name" value="Pol_BBD"/>
    <property type="match status" value="1"/>
</dbReference>
<dbReference type="InterPro" id="IPR012337">
    <property type="entry name" value="RNaseH-like_sf"/>
</dbReference>
<dbReference type="Pfam" id="PF25597">
    <property type="entry name" value="SH3_retrovirus"/>
    <property type="match status" value="1"/>
</dbReference>
<name>A0ABQ4ZH73_9ASTR</name>
<accession>A0ABQ4ZH73</accession>
<organism evidence="6 7">
    <name type="scientific">Tanacetum coccineum</name>
    <dbReference type="NCBI Taxonomy" id="301880"/>
    <lineage>
        <taxon>Eukaryota</taxon>
        <taxon>Viridiplantae</taxon>
        <taxon>Streptophyta</taxon>
        <taxon>Embryophyta</taxon>
        <taxon>Tracheophyta</taxon>
        <taxon>Spermatophyta</taxon>
        <taxon>Magnoliopsida</taxon>
        <taxon>eudicotyledons</taxon>
        <taxon>Gunneridae</taxon>
        <taxon>Pentapetalae</taxon>
        <taxon>asterids</taxon>
        <taxon>campanulids</taxon>
        <taxon>Asterales</taxon>
        <taxon>Asteraceae</taxon>
        <taxon>Asteroideae</taxon>
        <taxon>Anthemideae</taxon>
        <taxon>Anthemidinae</taxon>
        <taxon>Tanacetum</taxon>
    </lineage>
</organism>
<dbReference type="PROSITE" id="PS50994">
    <property type="entry name" value="INTEGRASE"/>
    <property type="match status" value="1"/>
</dbReference>
<evidence type="ECO:0000256" key="4">
    <source>
        <dbReference type="SAM" id="MobiDB-lite"/>
    </source>
</evidence>
<evidence type="ECO:0000256" key="3">
    <source>
        <dbReference type="ARBA" id="ARBA00022801"/>
    </source>
</evidence>
<comment type="caution">
    <text evidence="6">The sequence shown here is derived from an EMBL/GenBank/DDBJ whole genome shotgun (WGS) entry which is preliminary data.</text>
</comment>
<dbReference type="Pfam" id="PF00665">
    <property type="entry name" value="rve"/>
    <property type="match status" value="1"/>
</dbReference>
<protein>
    <submittedName>
        <fullName evidence="6">Ribonuclease H-like domain-containing protein</fullName>
    </submittedName>
</protein>
<dbReference type="InterPro" id="IPR025724">
    <property type="entry name" value="GAG-pre-integrase_dom"/>
</dbReference>
<proteinExistence type="predicted"/>